<sequence length="128" mass="13788">MTMSEEGLLVRDGYAVGPLAEPAERRAGGLLGDVLDRATALSDADLFDQVHLAPPEAVGVDPFRYIGYTPAGRANRTAEHRIHRNDAEFGPAEAGGRRDADVRRSDPVPSVWTLLPRPAGQFPVAVEM</sequence>
<dbReference type="Proteomes" id="UP000509418">
    <property type="component" value="Chromosome"/>
</dbReference>
<dbReference type="EMBL" id="CP056041">
    <property type="protein sequence ID" value="QKZ18811.1"/>
    <property type="molecule type" value="Genomic_DNA"/>
</dbReference>
<feature type="region of interest" description="Disordered" evidence="1">
    <location>
        <begin position="76"/>
        <end position="109"/>
    </location>
</feature>
<feature type="compositionally biased region" description="Basic and acidic residues" evidence="1">
    <location>
        <begin position="76"/>
        <end position="87"/>
    </location>
</feature>
<proteinExistence type="predicted"/>
<gene>
    <name evidence="2" type="ORF">HUT05_16440</name>
</gene>
<dbReference type="RefSeq" id="WP_176575558.1">
    <property type="nucleotide sequence ID" value="NZ_CBDRGH010000053.1"/>
</dbReference>
<reference evidence="2 3" key="1">
    <citation type="submission" date="2020-06" db="EMBL/GenBank/DDBJ databases">
        <title>Genome mining for natural products.</title>
        <authorList>
            <person name="Zhang B."/>
            <person name="Shi J."/>
            <person name="Ge H."/>
        </authorList>
    </citation>
    <scope>NUCLEOTIDE SEQUENCE [LARGE SCALE GENOMIC DNA]</scope>
    <source>
        <strain evidence="2 3">NA02069</strain>
    </source>
</reference>
<evidence type="ECO:0000256" key="1">
    <source>
        <dbReference type="SAM" id="MobiDB-lite"/>
    </source>
</evidence>
<dbReference type="AlphaFoldDB" id="A0A7H8T5N3"/>
<accession>A0A7H8T5N3</accession>
<keyword evidence="3" id="KW-1185">Reference proteome</keyword>
<name>A0A7H8T5N3_STRCX</name>
<feature type="compositionally biased region" description="Basic and acidic residues" evidence="1">
    <location>
        <begin position="95"/>
        <end position="106"/>
    </location>
</feature>
<protein>
    <submittedName>
        <fullName evidence="2">Uncharacterized protein</fullName>
    </submittedName>
</protein>
<organism evidence="2 3">
    <name type="scientific">Streptomyces chartreusis</name>
    <dbReference type="NCBI Taxonomy" id="1969"/>
    <lineage>
        <taxon>Bacteria</taxon>
        <taxon>Bacillati</taxon>
        <taxon>Actinomycetota</taxon>
        <taxon>Actinomycetes</taxon>
        <taxon>Kitasatosporales</taxon>
        <taxon>Streptomycetaceae</taxon>
        <taxon>Streptomyces</taxon>
    </lineage>
</organism>
<evidence type="ECO:0000313" key="3">
    <source>
        <dbReference type="Proteomes" id="UP000509418"/>
    </source>
</evidence>
<evidence type="ECO:0000313" key="2">
    <source>
        <dbReference type="EMBL" id="QKZ18811.1"/>
    </source>
</evidence>